<sequence length="184" mass="20596">MAMQGMQRVPGVPPGLMRPFMGPAGVIAMGGGMGPSPTHQKQKTKEDELKDLELLLNKKTYREKQNTKTGEELLHLIHRPTAKETAVAAKDETKLQFKSVVHMYLAAEQGGGAAVVANRAKASEWETFKLWRIDENTSISRRSMTKLCTSWASTAMAWSSRRRRHRGRRRRSRSCAATMTRTGN</sequence>
<protein>
    <recommendedName>
        <fullName evidence="2">DUF7910 domain-containing protein</fullName>
    </recommendedName>
</protein>
<evidence type="ECO:0000259" key="2">
    <source>
        <dbReference type="Pfam" id="PF25490"/>
    </source>
</evidence>
<organism evidence="3 4">
    <name type="scientific">Oryza meyeriana var. granulata</name>
    <dbReference type="NCBI Taxonomy" id="110450"/>
    <lineage>
        <taxon>Eukaryota</taxon>
        <taxon>Viridiplantae</taxon>
        <taxon>Streptophyta</taxon>
        <taxon>Embryophyta</taxon>
        <taxon>Tracheophyta</taxon>
        <taxon>Spermatophyta</taxon>
        <taxon>Magnoliopsida</taxon>
        <taxon>Liliopsida</taxon>
        <taxon>Poales</taxon>
        <taxon>Poaceae</taxon>
        <taxon>BOP clade</taxon>
        <taxon>Oryzoideae</taxon>
        <taxon>Oryzeae</taxon>
        <taxon>Oryzinae</taxon>
        <taxon>Oryza</taxon>
        <taxon>Oryza meyeriana</taxon>
    </lineage>
</organism>
<evidence type="ECO:0000256" key="1">
    <source>
        <dbReference type="SAM" id="MobiDB-lite"/>
    </source>
</evidence>
<dbReference type="InterPro" id="IPR057232">
    <property type="entry name" value="DUF7910"/>
</dbReference>
<dbReference type="PANTHER" id="PTHR10551:SF14">
    <property type="entry name" value="CELLULASE CONTAINING PROTEIN, EXPRESSED"/>
    <property type="match status" value="1"/>
</dbReference>
<dbReference type="GO" id="GO:0005737">
    <property type="term" value="C:cytoplasm"/>
    <property type="evidence" value="ECO:0007669"/>
    <property type="project" value="TreeGrafter"/>
</dbReference>
<dbReference type="GO" id="GO:0015629">
    <property type="term" value="C:actin cytoskeleton"/>
    <property type="evidence" value="ECO:0007669"/>
    <property type="project" value="TreeGrafter"/>
</dbReference>
<dbReference type="SUPFAM" id="SSF50405">
    <property type="entry name" value="Actin-crosslinking proteins"/>
    <property type="match status" value="1"/>
</dbReference>
<proteinExistence type="predicted"/>
<dbReference type="GO" id="GO:0051017">
    <property type="term" value="P:actin filament bundle assembly"/>
    <property type="evidence" value="ECO:0007669"/>
    <property type="project" value="TreeGrafter"/>
</dbReference>
<dbReference type="Gene3D" id="2.80.10.50">
    <property type="match status" value="1"/>
</dbReference>
<feature type="domain" description="DUF7910" evidence="2">
    <location>
        <begin position="91"/>
        <end position="139"/>
    </location>
</feature>
<dbReference type="InterPro" id="IPR010431">
    <property type="entry name" value="Fascin"/>
</dbReference>
<gene>
    <name evidence="3" type="ORF">E2562_003216</name>
</gene>
<feature type="region of interest" description="Disordered" evidence="1">
    <location>
        <begin position="159"/>
        <end position="184"/>
    </location>
</feature>
<reference evidence="3 4" key="1">
    <citation type="submission" date="2019-11" db="EMBL/GenBank/DDBJ databases">
        <title>Whole genome sequence of Oryza granulata.</title>
        <authorList>
            <person name="Li W."/>
        </authorList>
    </citation>
    <scope>NUCLEOTIDE SEQUENCE [LARGE SCALE GENOMIC DNA]</scope>
    <source>
        <strain evidence="4">cv. Menghai</strain>
        <tissue evidence="3">Leaf</tissue>
    </source>
</reference>
<comment type="caution">
    <text evidence="3">The sequence shown here is derived from an EMBL/GenBank/DDBJ whole genome shotgun (WGS) entry which is preliminary data.</text>
</comment>
<dbReference type="Pfam" id="PF25490">
    <property type="entry name" value="DUF7910"/>
    <property type="match status" value="1"/>
</dbReference>
<keyword evidence="4" id="KW-1185">Reference proteome</keyword>
<dbReference type="AlphaFoldDB" id="A0A6G1EUS1"/>
<evidence type="ECO:0000313" key="3">
    <source>
        <dbReference type="EMBL" id="KAF0928398.1"/>
    </source>
</evidence>
<dbReference type="GO" id="GO:0007163">
    <property type="term" value="P:establishment or maintenance of cell polarity"/>
    <property type="evidence" value="ECO:0007669"/>
    <property type="project" value="TreeGrafter"/>
</dbReference>
<evidence type="ECO:0000313" key="4">
    <source>
        <dbReference type="Proteomes" id="UP000479710"/>
    </source>
</evidence>
<dbReference type="GO" id="GO:0051015">
    <property type="term" value="F:actin filament binding"/>
    <property type="evidence" value="ECO:0007669"/>
    <property type="project" value="InterPro"/>
</dbReference>
<dbReference type="GO" id="GO:0016477">
    <property type="term" value="P:cell migration"/>
    <property type="evidence" value="ECO:0007669"/>
    <property type="project" value="TreeGrafter"/>
</dbReference>
<dbReference type="Proteomes" id="UP000479710">
    <property type="component" value="Unassembled WGS sequence"/>
</dbReference>
<dbReference type="CDD" id="cd00257">
    <property type="entry name" value="beta-trefoil_FSCN-like"/>
    <property type="match status" value="1"/>
</dbReference>
<feature type="compositionally biased region" description="Basic residues" evidence="1">
    <location>
        <begin position="160"/>
        <end position="173"/>
    </location>
</feature>
<feature type="compositionally biased region" description="Polar residues" evidence="1">
    <location>
        <begin position="175"/>
        <end position="184"/>
    </location>
</feature>
<dbReference type="InterPro" id="IPR008999">
    <property type="entry name" value="Actin-crosslinking"/>
</dbReference>
<dbReference type="PANTHER" id="PTHR10551">
    <property type="entry name" value="FASCIN"/>
    <property type="match status" value="1"/>
</dbReference>
<name>A0A6G1EUS1_9ORYZ</name>
<accession>A0A6G1EUS1</accession>
<dbReference type="EMBL" id="SPHZ02000002">
    <property type="protein sequence ID" value="KAF0928398.1"/>
    <property type="molecule type" value="Genomic_DNA"/>
</dbReference>